<sequence length="121" mass="13472">MLVSALTSFTASSNVILATFPRIESRLKIAPMLTMAGLEDDTFAALTNPRHHTTQQTTRNEFISIKNDFSLQFFKHSLIPKTKTPSCPTQKNGREKTVTATSYKPPIPGKYFKTLNALLPT</sequence>
<feature type="region of interest" description="Disordered" evidence="1">
    <location>
        <begin position="83"/>
        <end position="102"/>
    </location>
</feature>
<gene>
    <name evidence="2" type="ORF">V8G54_005381</name>
</gene>
<dbReference type="AlphaFoldDB" id="A0AAQ3NXU4"/>
<keyword evidence="3" id="KW-1185">Reference proteome</keyword>
<protein>
    <submittedName>
        <fullName evidence="2">Uncharacterized protein</fullName>
    </submittedName>
</protein>
<name>A0AAQ3NXU4_VIGMU</name>
<accession>A0AAQ3NXU4</accession>
<reference evidence="2 3" key="1">
    <citation type="journal article" date="2023" name="Life. Sci Alliance">
        <title>Evolutionary insights into 3D genome organization and epigenetic landscape of Vigna mungo.</title>
        <authorList>
            <person name="Junaid A."/>
            <person name="Singh B."/>
            <person name="Bhatia S."/>
        </authorList>
    </citation>
    <scope>NUCLEOTIDE SEQUENCE [LARGE SCALE GENOMIC DNA]</scope>
    <source>
        <strain evidence="2">Urdbean</strain>
    </source>
</reference>
<dbReference type="EMBL" id="CP144699">
    <property type="protein sequence ID" value="WVZ18059.1"/>
    <property type="molecule type" value="Genomic_DNA"/>
</dbReference>
<organism evidence="2 3">
    <name type="scientific">Vigna mungo</name>
    <name type="common">Black gram</name>
    <name type="synonym">Phaseolus mungo</name>
    <dbReference type="NCBI Taxonomy" id="3915"/>
    <lineage>
        <taxon>Eukaryota</taxon>
        <taxon>Viridiplantae</taxon>
        <taxon>Streptophyta</taxon>
        <taxon>Embryophyta</taxon>
        <taxon>Tracheophyta</taxon>
        <taxon>Spermatophyta</taxon>
        <taxon>Magnoliopsida</taxon>
        <taxon>eudicotyledons</taxon>
        <taxon>Gunneridae</taxon>
        <taxon>Pentapetalae</taxon>
        <taxon>rosids</taxon>
        <taxon>fabids</taxon>
        <taxon>Fabales</taxon>
        <taxon>Fabaceae</taxon>
        <taxon>Papilionoideae</taxon>
        <taxon>50 kb inversion clade</taxon>
        <taxon>NPAAA clade</taxon>
        <taxon>indigoferoid/millettioid clade</taxon>
        <taxon>Phaseoleae</taxon>
        <taxon>Vigna</taxon>
    </lineage>
</organism>
<evidence type="ECO:0000313" key="3">
    <source>
        <dbReference type="Proteomes" id="UP001374535"/>
    </source>
</evidence>
<evidence type="ECO:0000313" key="2">
    <source>
        <dbReference type="EMBL" id="WVZ18059.1"/>
    </source>
</evidence>
<dbReference type="Proteomes" id="UP001374535">
    <property type="component" value="Chromosome 2"/>
</dbReference>
<proteinExistence type="predicted"/>
<evidence type="ECO:0000256" key="1">
    <source>
        <dbReference type="SAM" id="MobiDB-lite"/>
    </source>
</evidence>